<name>A0A6G0TLL3_APHGL</name>
<protein>
    <submittedName>
        <fullName evidence="1">Uncharacterized protein</fullName>
    </submittedName>
</protein>
<dbReference type="AlphaFoldDB" id="A0A6G0TLL3"/>
<proteinExistence type="predicted"/>
<dbReference type="EMBL" id="VYZN01000027">
    <property type="protein sequence ID" value="KAE9534998.1"/>
    <property type="molecule type" value="Genomic_DNA"/>
</dbReference>
<feature type="non-terminal residue" evidence="1">
    <location>
        <position position="1"/>
    </location>
</feature>
<comment type="caution">
    <text evidence="1">The sequence shown here is derived from an EMBL/GenBank/DDBJ whole genome shotgun (WGS) entry which is preliminary data.</text>
</comment>
<keyword evidence="2" id="KW-1185">Reference proteome</keyword>
<organism evidence="1 2">
    <name type="scientific">Aphis glycines</name>
    <name type="common">Soybean aphid</name>
    <dbReference type="NCBI Taxonomy" id="307491"/>
    <lineage>
        <taxon>Eukaryota</taxon>
        <taxon>Metazoa</taxon>
        <taxon>Ecdysozoa</taxon>
        <taxon>Arthropoda</taxon>
        <taxon>Hexapoda</taxon>
        <taxon>Insecta</taxon>
        <taxon>Pterygota</taxon>
        <taxon>Neoptera</taxon>
        <taxon>Paraneoptera</taxon>
        <taxon>Hemiptera</taxon>
        <taxon>Sternorrhyncha</taxon>
        <taxon>Aphidomorpha</taxon>
        <taxon>Aphidoidea</taxon>
        <taxon>Aphididae</taxon>
        <taxon>Aphidini</taxon>
        <taxon>Aphis</taxon>
        <taxon>Aphis</taxon>
    </lineage>
</organism>
<gene>
    <name evidence="1" type="ORF">AGLY_008290</name>
</gene>
<accession>A0A6G0TLL3</accession>
<reference evidence="1 2" key="1">
    <citation type="submission" date="2019-08" db="EMBL/GenBank/DDBJ databases">
        <title>The genome of the soybean aphid Biotype 1, its phylome, world population structure and adaptation to the North American continent.</title>
        <authorList>
            <person name="Giordano R."/>
            <person name="Donthu R.K."/>
            <person name="Hernandez A.G."/>
            <person name="Wright C.L."/>
            <person name="Zimin A.V."/>
        </authorList>
    </citation>
    <scope>NUCLEOTIDE SEQUENCE [LARGE SCALE GENOMIC DNA]</scope>
    <source>
        <tissue evidence="1">Whole aphids</tissue>
    </source>
</reference>
<dbReference type="Proteomes" id="UP000475862">
    <property type="component" value="Unassembled WGS sequence"/>
</dbReference>
<evidence type="ECO:0000313" key="1">
    <source>
        <dbReference type="EMBL" id="KAE9534998.1"/>
    </source>
</evidence>
<evidence type="ECO:0000313" key="2">
    <source>
        <dbReference type="Proteomes" id="UP000475862"/>
    </source>
</evidence>
<sequence>VLIYLSYSIICCYNCCVPVSELNPNLADCRESARVLIAKTDSLFLKLHSLKEMFFQWKLFLNIQQNGLLSSESVVSSKETLILLIYLVPGSLKPLIFYIFCKKIFHHLRKKNSTKFIDIFWQLISFLDKTETQQNVQKHNLIPVSYKNIFSAYEPIRAGTSGKKLHSIKIPVLLITYSKSECHIGLNNFINIICKT</sequence>